<evidence type="ECO:0000313" key="3">
    <source>
        <dbReference type="Proteomes" id="UP001593940"/>
    </source>
</evidence>
<dbReference type="Pfam" id="PF07433">
    <property type="entry name" value="DUF1513"/>
    <property type="match status" value="1"/>
</dbReference>
<keyword evidence="3" id="KW-1185">Reference proteome</keyword>
<evidence type="ECO:0000313" key="2">
    <source>
        <dbReference type="EMBL" id="MFC1456508.1"/>
    </source>
</evidence>
<organism evidence="2 3">
    <name type="scientific">Microvirga arabica</name>
    <dbReference type="NCBI Taxonomy" id="1128671"/>
    <lineage>
        <taxon>Bacteria</taxon>
        <taxon>Pseudomonadati</taxon>
        <taxon>Pseudomonadota</taxon>
        <taxon>Alphaproteobacteria</taxon>
        <taxon>Hyphomicrobiales</taxon>
        <taxon>Methylobacteriaceae</taxon>
        <taxon>Microvirga</taxon>
    </lineage>
</organism>
<dbReference type="Proteomes" id="UP001593940">
    <property type="component" value="Unassembled WGS sequence"/>
</dbReference>
<feature type="region of interest" description="Disordered" evidence="1">
    <location>
        <begin position="1"/>
        <end position="21"/>
    </location>
</feature>
<gene>
    <name evidence="2" type="ORF">ACETIH_07200</name>
</gene>
<protein>
    <submittedName>
        <fullName evidence="2">DUF1513 domain-containing protein</fullName>
    </submittedName>
</protein>
<accession>A0ABV6Y5F1</accession>
<dbReference type="InterPro" id="IPR008311">
    <property type="entry name" value="UCP028101"/>
</dbReference>
<dbReference type="EMBL" id="JBHOMY010000016">
    <property type="protein sequence ID" value="MFC1456508.1"/>
    <property type="molecule type" value="Genomic_DNA"/>
</dbReference>
<reference evidence="2 3" key="1">
    <citation type="submission" date="2024-09" db="EMBL/GenBank/DDBJ databases">
        <title>Nodulacao em especies de Leguminosae Basais da Amazonia e Caracterizacao dos Rizobios e Bacterias Associadas aos Nodulos.</title>
        <authorList>
            <person name="Jambeiro I.C.A."/>
            <person name="Lopes I.S."/>
            <person name="Aguiar E.R.G.R."/>
            <person name="Santos A.F.J."/>
            <person name="Dos Santos J.M.F."/>
            <person name="Gross E."/>
        </authorList>
    </citation>
    <scope>NUCLEOTIDE SEQUENCE [LARGE SCALE GENOMIC DNA]</scope>
    <source>
        <strain evidence="2 3">BRUESC1165</strain>
    </source>
</reference>
<proteinExistence type="predicted"/>
<evidence type="ECO:0000256" key="1">
    <source>
        <dbReference type="SAM" id="MobiDB-lite"/>
    </source>
</evidence>
<sequence length="202" mass="21902">MPGGERLVVANGGERTESESRDVVNKRELQPSLAFLNAGSGEVENRIELARELRNLSIRHLACAPDGEIVVGCQFKGDPLNIVQLVGILVPDGETVLLNMPEDDLVSMANYVGSVSLDRSGVIIAATSPRGNVVALWDRASRRYLGRRRMPDVCGPARDSGTFLVTSGNAGVKLTTVERRTLERVGGDLDRWVWDNHALSLA</sequence>
<dbReference type="RefSeq" id="WP_161726866.1">
    <property type="nucleotide sequence ID" value="NZ_JBHOMY010000016.1"/>
</dbReference>
<name>A0ABV6Y5F1_9HYPH</name>
<dbReference type="SUPFAM" id="SSF75011">
    <property type="entry name" value="3-carboxy-cis,cis-mucoante lactonizing enzyme"/>
    <property type="match status" value="1"/>
</dbReference>
<comment type="caution">
    <text evidence="2">The sequence shown here is derived from an EMBL/GenBank/DDBJ whole genome shotgun (WGS) entry which is preliminary data.</text>
</comment>